<protein>
    <submittedName>
        <fullName evidence="2">Pilus assembly protein PilP</fullName>
    </submittedName>
</protein>
<dbReference type="EMBL" id="JAIOIU010000166">
    <property type="protein sequence ID" value="MBZ0161038.1"/>
    <property type="molecule type" value="Genomic_DNA"/>
</dbReference>
<dbReference type="AlphaFoldDB" id="A0AAJ1EJ28"/>
<sequence>MPKPVTPAASLPQAEQGSPFDGTQGGFAVYQSRGRRDPFRSPQAQTSLMALKLTGIMRGAHTYYALIESESSPGMGQILYENDVIDAAKVVKITKDSVVFEVHMKNAEGKLLTHIVKKNICCPEKSN</sequence>
<gene>
    <name evidence="2" type="ORF">K8G79_13060</name>
</gene>
<comment type="caution">
    <text evidence="2">The sequence shown here is derived from an EMBL/GenBank/DDBJ whole genome shotgun (WGS) entry which is preliminary data.</text>
</comment>
<evidence type="ECO:0000256" key="1">
    <source>
        <dbReference type="SAM" id="MobiDB-lite"/>
    </source>
</evidence>
<accession>A0AAJ1EJ28</accession>
<proteinExistence type="predicted"/>
<name>A0AAJ1EJ28_9BACT</name>
<evidence type="ECO:0000313" key="2">
    <source>
        <dbReference type="EMBL" id="MBZ0161038.1"/>
    </source>
</evidence>
<feature type="region of interest" description="Disordered" evidence="1">
    <location>
        <begin position="1"/>
        <end position="27"/>
    </location>
</feature>
<organism evidence="2 3">
    <name type="scientific">Candidatus Methylomirabilis tolerans</name>
    <dbReference type="NCBI Taxonomy" id="3123416"/>
    <lineage>
        <taxon>Bacteria</taxon>
        <taxon>Candidatus Methylomirabilota</taxon>
        <taxon>Candidatus Methylomirabilia</taxon>
        <taxon>Candidatus Methylomirabilales</taxon>
        <taxon>Candidatus Methylomirabilaceae</taxon>
        <taxon>Candidatus Methylomirabilis</taxon>
    </lineage>
</organism>
<evidence type="ECO:0000313" key="3">
    <source>
        <dbReference type="Proteomes" id="UP001197609"/>
    </source>
</evidence>
<reference evidence="2 3" key="1">
    <citation type="journal article" date="2021" name="bioRxiv">
        <title>Unraveling nitrogen, sulfur and carbon metabolic pathways and microbial community transcriptional responses to substrate deprivation and toxicity stresses in a bioreactor mimicking anoxic brackish coastal sediment conditions.</title>
        <authorList>
            <person name="Martins P.D."/>
            <person name="Echeveste M.J."/>
            <person name="Arshad A."/>
            <person name="Kurth J."/>
            <person name="Ouboter H."/>
            <person name="Jetten M.S.M."/>
            <person name="Welte C.U."/>
        </authorList>
    </citation>
    <scope>NUCLEOTIDE SEQUENCE [LARGE SCALE GENOMIC DNA]</scope>
    <source>
        <strain evidence="2">MAG_38</strain>
    </source>
</reference>
<dbReference type="Proteomes" id="UP001197609">
    <property type="component" value="Unassembled WGS sequence"/>
</dbReference>